<evidence type="ECO:0000313" key="2">
    <source>
        <dbReference type="Proteomes" id="UP000299102"/>
    </source>
</evidence>
<evidence type="ECO:0000313" key="1">
    <source>
        <dbReference type="EMBL" id="GBP08197.1"/>
    </source>
</evidence>
<dbReference type="AlphaFoldDB" id="A0A4C1T416"/>
<dbReference type="EMBL" id="BGZK01000030">
    <property type="protein sequence ID" value="GBP08197.1"/>
    <property type="molecule type" value="Genomic_DNA"/>
</dbReference>
<dbReference type="Proteomes" id="UP000299102">
    <property type="component" value="Unassembled WGS sequence"/>
</dbReference>
<keyword evidence="2" id="KW-1185">Reference proteome</keyword>
<gene>
    <name evidence="1" type="ORF">EVAR_78703_1</name>
</gene>
<name>A0A4C1T416_EUMVA</name>
<sequence>MAFALSRTDNDRKTLLKRQGHRIHLQYSEDSLWARTPTAPSASGDAVEYYQNGSKCRVIAPSAGPAA</sequence>
<comment type="caution">
    <text evidence="1">The sequence shown here is derived from an EMBL/GenBank/DDBJ whole genome shotgun (WGS) entry which is preliminary data.</text>
</comment>
<accession>A0A4C1T416</accession>
<organism evidence="1 2">
    <name type="scientific">Eumeta variegata</name>
    <name type="common">Bagworm moth</name>
    <name type="synonym">Eumeta japonica</name>
    <dbReference type="NCBI Taxonomy" id="151549"/>
    <lineage>
        <taxon>Eukaryota</taxon>
        <taxon>Metazoa</taxon>
        <taxon>Ecdysozoa</taxon>
        <taxon>Arthropoda</taxon>
        <taxon>Hexapoda</taxon>
        <taxon>Insecta</taxon>
        <taxon>Pterygota</taxon>
        <taxon>Neoptera</taxon>
        <taxon>Endopterygota</taxon>
        <taxon>Lepidoptera</taxon>
        <taxon>Glossata</taxon>
        <taxon>Ditrysia</taxon>
        <taxon>Tineoidea</taxon>
        <taxon>Psychidae</taxon>
        <taxon>Oiketicinae</taxon>
        <taxon>Eumeta</taxon>
    </lineage>
</organism>
<protein>
    <submittedName>
        <fullName evidence="1">Uncharacterized protein</fullName>
    </submittedName>
</protein>
<proteinExistence type="predicted"/>
<reference evidence="1 2" key="1">
    <citation type="journal article" date="2019" name="Commun. Biol.">
        <title>The bagworm genome reveals a unique fibroin gene that provides high tensile strength.</title>
        <authorList>
            <person name="Kono N."/>
            <person name="Nakamura H."/>
            <person name="Ohtoshi R."/>
            <person name="Tomita M."/>
            <person name="Numata K."/>
            <person name="Arakawa K."/>
        </authorList>
    </citation>
    <scope>NUCLEOTIDE SEQUENCE [LARGE SCALE GENOMIC DNA]</scope>
</reference>